<name>A0AAN6P8L4_9PEZI</name>
<reference evidence="2" key="1">
    <citation type="journal article" date="2023" name="Mol. Phylogenet. Evol.">
        <title>Genome-scale phylogeny and comparative genomics of the fungal order Sordariales.</title>
        <authorList>
            <person name="Hensen N."/>
            <person name="Bonometti L."/>
            <person name="Westerberg I."/>
            <person name="Brannstrom I.O."/>
            <person name="Guillou S."/>
            <person name="Cros-Aarteil S."/>
            <person name="Calhoun S."/>
            <person name="Haridas S."/>
            <person name="Kuo A."/>
            <person name="Mondo S."/>
            <person name="Pangilinan J."/>
            <person name="Riley R."/>
            <person name="LaButti K."/>
            <person name="Andreopoulos B."/>
            <person name="Lipzen A."/>
            <person name="Chen C."/>
            <person name="Yan M."/>
            <person name="Daum C."/>
            <person name="Ng V."/>
            <person name="Clum A."/>
            <person name="Steindorff A."/>
            <person name="Ohm R.A."/>
            <person name="Martin F."/>
            <person name="Silar P."/>
            <person name="Natvig D.O."/>
            <person name="Lalanne C."/>
            <person name="Gautier V."/>
            <person name="Ament-Velasquez S.L."/>
            <person name="Kruys A."/>
            <person name="Hutchinson M.I."/>
            <person name="Powell A.J."/>
            <person name="Barry K."/>
            <person name="Miller A.N."/>
            <person name="Grigoriev I.V."/>
            <person name="Debuchy R."/>
            <person name="Gladieux P."/>
            <person name="Hiltunen Thoren M."/>
            <person name="Johannesson H."/>
        </authorList>
    </citation>
    <scope>NUCLEOTIDE SEQUENCE [LARGE SCALE GENOMIC DNA]</scope>
    <source>
        <strain evidence="2">CBS 284.82</strain>
    </source>
</reference>
<keyword evidence="2" id="KW-1185">Reference proteome</keyword>
<proteinExistence type="predicted"/>
<dbReference type="EMBL" id="MU854795">
    <property type="protein sequence ID" value="KAK4031472.1"/>
    <property type="molecule type" value="Genomic_DNA"/>
</dbReference>
<protein>
    <submittedName>
        <fullName evidence="1">Uncharacterized protein</fullName>
    </submittedName>
</protein>
<evidence type="ECO:0000313" key="2">
    <source>
        <dbReference type="Proteomes" id="UP001303115"/>
    </source>
</evidence>
<accession>A0AAN6P8L4</accession>
<dbReference type="AlphaFoldDB" id="A0AAN6P8L4"/>
<sequence>MATGTKTTRFRYSNGEIATAEVAKAFSWEAPVPVNPFWDDIDYCLARNFLGSFSEHELEELPIDPSNGDTYGAKLQLLLHLLEEKLAQEEAAASPSQSLHDANHARWYDLWQAIQAFQSASGLLEAAEVTARMLVARQPEDSTDVRPRHILAEHLVKVGKYAEAEVTARPVCAWMDAQPRLGRGSPQAINSRRMIARALWGQGQPRRAEAAALLAEIDEIVDGMGGGRFAVYQEEEKRLNVQMKAELKE</sequence>
<gene>
    <name evidence="1" type="ORF">C8A01DRAFT_51455</name>
</gene>
<dbReference type="Proteomes" id="UP001303115">
    <property type="component" value="Unassembled WGS sequence"/>
</dbReference>
<organism evidence="1 2">
    <name type="scientific">Parachaetomium inaequale</name>
    <dbReference type="NCBI Taxonomy" id="2588326"/>
    <lineage>
        <taxon>Eukaryota</taxon>
        <taxon>Fungi</taxon>
        <taxon>Dikarya</taxon>
        <taxon>Ascomycota</taxon>
        <taxon>Pezizomycotina</taxon>
        <taxon>Sordariomycetes</taxon>
        <taxon>Sordariomycetidae</taxon>
        <taxon>Sordariales</taxon>
        <taxon>Chaetomiaceae</taxon>
        <taxon>Parachaetomium</taxon>
    </lineage>
</organism>
<comment type="caution">
    <text evidence="1">The sequence shown here is derived from an EMBL/GenBank/DDBJ whole genome shotgun (WGS) entry which is preliminary data.</text>
</comment>
<evidence type="ECO:0000313" key="1">
    <source>
        <dbReference type="EMBL" id="KAK4031472.1"/>
    </source>
</evidence>